<organism evidence="4 5">
    <name type="scientific">Clostridium cellulovorans (strain ATCC 35296 / DSM 3052 / OCM 3 / 743B)</name>
    <dbReference type="NCBI Taxonomy" id="573061"/>
    <lineage>
        <taxon>Bacteria</taxon>
        <taxon>Bacillati</taxon>
        <taxon>Bacillota</taxon>
        <taxon>Clostridia</taxon>
        <taxon>Eubacteriales</taxon>
        <taxon>Clostridiaceae</taxon>
        <taxon>Clostridium</taxon>
    </lineage>
</organism>
<feature type="coiled-coil region" evidence="1">
    <location>
        <begin position="531"/>
        <end position="596"/>
    </location>
</feature>
<feature type="coiled-coil region" evidence="1">
    <location>
        <begin position="450"/>
        <end position="496"/>
    </location>
</feature>
<feature type="coiled-coil region" evidence="1">
    <location>
        <begin position="201"/>
        <end position="250"/>
    </location>
</feature>
<dbReference type="HOGENOM" id="CLU_018670_0_0_9"/>
<keyword evidence="2" id="KW-0812">Transmembrane</keyword>
<evidence type="ECO:0000256" key="1">
    <source>
        <dbReference type="SAM" id="Coils"/>
    </source>
</evidence>
<dbReference type="RefSeq" id="WP_010076023.1">
    <property type="nucleotide sequence ID" value="NC_014393.1"/>
</dbReference>
<evidence type="ECO:0000313" key="4">
    <source>
        <dbReference type="EMBL" id="ADL51113.1"/>
    </source>
</evidence>
<dbReference type="InterPro" id="IPR027417">
    <property type="entry name" value="P-loop_NTPase"/>
</dbReference>
<keyword evidence="1" id="KW-0175">Coiled coil</keyword>
<dbReference type="OrthoDB" id="9764467at2"/>
<proteinExistence type="predicted"/>
<feature type="transmembrane region" description="Helical" evidence="2">
    <location>
        <begin position="381"/>
        <end position="399"/>
    </location>
</feature>
<keyword evidence="5" id="KW-1185">Reference proteome</keyword>
<feature type="domain" description="YhaN AAA" evidence="3">
    <location>
        <begin position="1"/>
        <end position="57"/>
    </location>
</feature>
<keyword evidence="2" id="KW-1133">Transmembrane helix</keyword>
<sequence>MIIKTLNIHSFGKLQDVMLNLEQGVNLIYGENEAGKSTVQKFIKAMFYGAKGKDREKVFPWNGKIPKGEISFILNGNEYILQRTFNASNAKDLIEVRDAITGEIKKEFNYRNLGYTVFNMGEGAFNKTAYISQVSSSYINGGEEEFTAKLTNLALSGEEDVSYEKAVIALDDRIKSIEGKNGFLLKFRGEEEILNRKLYEISQIEEETKDLSMQIMSLEIEKEKLKNDELKSANKSIESEEIEILKANLKKLEKFKDLTSEKILKYKKAYNYVQELRKRILEIKEIDYSILDLKESLKVQEELLGDLKAFKNVTEGYEDKLFYLNEEVSREIYSRESLDNKKELEVKYRKIKNKNNYQVGILVLFFLAIILITLLFKENRIYINSILIVLFIAMIIEFYKSSAEVKKIEKNIKTVEVKVKVSDNMKQLKVELEKYSCGDYKDFLKKLSLYKEHKMDLEIINSKIEEKELQLKKLDENRTKRELEQCENLIKDLLIDYEINDFQELEEMWQSYTTLNNEIIKREFQGKLIQKEESEENLRKTSVRLIELEKDILTLKNDNKELLQVLEGKLDTLERLEGIKQDIQVYEKKLHALKLARNVIEQSFSKIQKDFGPRLNNETETTVERITEGKYKEAMIDKSMDVVIRSDKDNGIRNIEDFSVGTKMQIYLSVRLSLLKLLYNNDIPIFFDEAFSYYDYDRLYNTLKYLKDEYKDKQLVIFACQNREKEILDRLESLYNYVVLGKEL</sequence>
<reference evidence="4 5" key="1">
    <citation type="submission" date="2010-08" db="EMBL/GenBank/DDBJ databases">
        <title>Complete sequence of Clostridium cellulovorans 743B.</title>
        <authorList>
            <consortium name="US DOE Joint Genome Institute"/>
            <person name="Lucas S."/>
            <person name="Copeland A."/>
            <person name="Lapidus A."/>
            <person name="Cheng J.-F."/>
            <person name="Bruce D."/>
            <person name="Goodwin L."/>
            <person name="Pitluck S."/>
            <person name="Chertkov O."/>
            <person name="Detter J.C."/>
            <person name="Han C."/>
            <person name="Tapia R."/>
            <person name="Land M."/>
            <person name="Hauser L."/>
            <person name="Chang Y.-J."/>
            <person name="Jeffries C."/>
            <person name="Kyrpides N."/>
            <person name="Ivanova N."/>
            <person name="Mikhailova N."/>
            <person name="Hemme C.L."/>
            <person name="Woyke T."/>
        </authorList>
    </citation>
    <scope>NUCLEOTIDE SEQUENCE [LARGE SCALE GENOMIC DNA]</scope>
    <source>
        <strain evidence="5">ATCC 35296 / DSM 3052 / OCM 3 / 743B</strain>
    </source>
</reference>
<dbReference type="PANTHER" id="PTHR41259:SF1">
    <property type="entry name" value="DOUBLE-STRAND BREAK REPAIR RAD50 ATPASE, PUTATIVE-RELATED"/>
    <property type="match status" value="1"/>
</dbReference>
<keyword evidence="2" id="KW-0472">Membrane</keyword>
<dbReference type="STRING" id="573061.Clocel_1360"/>
<evidence type="ECO:0000259" key="3">
    <source>
        <dbReference type="Pfam" id="PF13514"/>
    </source>
</evidence>
<gene>
    <name evidence="4" type="ordered locus">Clocel_1360</name>
</gene>
<dbReference type="eggNOG" id="COG0419">
    <property type="taxonomic scope" value="Bacteria"/>
</dbReference>
<feature type="transmembrane region" description="Helical" evidence="2">
    <location>
        <begin position="357"/>
        <end position="375"/>
    </location>
</feature>
<dbReference type="Gene3D" id="3.40.50.300">
    <property type="entry name" value="P-loop containing nucleotide triphosphate hydrolases"/>
    <property type="match status" value="2"/>
</dbReference>
<accession>D9SVI9</accession>
<dbReference type="PANTHER" id="PTHR41259">
    <property type="entry name" value="DOUBLE-STRAND BREAK REPAIR RAD50 ATPASE, PUTATIVE-RELATED"/>
    <property type="match status" value="1"/>
</dbReference>
<evidence type="ECO:0000256" key="2">
    <source>
        <dbReference type="SAM" id="Phobius"/>
    </source>
</evidence>
<dbReference type="Pfam" id="PF13514">
    <property type="entry name" value="AAA_27"/>
    <property type="match status" value="1"/>
</dbReference>
<dbReference type="KEGG" id="ccb:Clocel_1360"/>
<dbReference type="AlphaFoldDB" id="D9SVI9"/>
<protein>
    <recommendedName>
        <fullName evidence="3">YhaN AAA domain-containing protein</fullName>
    </recommendedName>
</protein>
<dbReference type="EMBL" id="CP002160">
    <property type="protein sequence ID" value="ADL51113.1"/>
    <property type="molecule type" value="Genomic_DNA"/>
</dbReference>
<name>D9SVI9_CLOC7</name>
<dbReference type="SUPFAM" id="SSF52540">
    <property type="entry name" value="P-loop containing nucleoside triphosphate hydrolases"/>
    <property type="match status" value="2"/>
</dbReference>
<dbReference type="Proteomes" id="UP000002730">
    <property type="component" value="Chromosome"/>
</dbReference>
<dbReference type="InterPro" id="IPR038734">
    <property type="entry name" value="YhaN_AAA"/>
</dbReference>
<evidence type="ECO:0000313" key="5">
    <source>
        <dbReference type="Proteomes" id="UP000002730"/>
    </source>
</evidence>